<keyword evidence="2" id="KW-0067">ATP-binding</keyword>
<name>A0A7W4J221_9PROT</name>
<evidence type="ECO:0000313" key="3">
    <source>
        <dbReference type="Proteomes" id="UP000577891"/>
    </source>
</evidence>
<dbReference type="PANTHER" id="PTHR30595">
    <property type="entry name" value="GLPR-RELATED TRANSCRIPTIONAL REPRESSOR"/>
    <property type="match status" value="1"/>
</dbReference>
<protein>
    <submittedName>
        <fullName evidence="2">ATP-binding protein</fullName>
    </submittedName>
</protein>
<dbReference type="InterPro" id="IPR007421">
    <property type="entry name" value="Schlafen_AlbA_2_dom"/>
</dbReference>
<evidence type="ECO:0000313" key="2">
    <source>
        <dbReference type="EMBL" id="MBB2173266.1"/>
    </source>
</evidence>
<evidence type="ECO:0000259" key="1">
    <source>
        <dbReference type="Pfam" id="PF04326"/>
    </source>
</evidence>
<dbReference type="Gene3D" id="3.30.950.30">
    <property type="entry name" value="Schlafen, AAA domain"/>
    <property type="match status" value="1"/>
</dbReference>
<keyword evidence="3" id="KW-1185">Reference proteome</keyword>
<dbReference type="RefSeq" id="WP_182979775.1">
    <property type="nucleotide sequence ID" value="NZ_BAABGB010000018.1"/>
</dbReference>
<reference evidence="2 3" key="1">
    <citation type="submission" date="2020-04" db="EMBL/GenBank/DDBJ databases">
        <title>Description of novel Gluconacetobacter.</title>
        <authorList>
            <person name="Sombolestani A."/>
        </authorList>
    </citation>
    <scope>NUCLEOTIDE SEQUENCE [LARGE SCALE GENOMIC DNA]</scope>
    <source>
        <strain evidence="2 3">LMG 27724</strain>
    </source>
</reference>
<organism evidence="2 3">
    <name type="scientific">Gluconacetobacter asukensis</name>
    <dbReference type="NCBI Taxonomy" id="1017181"/>
    <lineage>
        <taxon>Bacteria</taxon>
        <taxon>Pseudomonadati</taxon>
        <taxon>Pseudomonadota</taxon>
        <taxon>Alphaproteobacteria</taxon>
        <taxon>Acetobacterales</taxon>
        <taxon>Acetobacteraceae</taxon>
        <taxon>Gluconacetobacter</taxon>
    </lineage>
</organism>
<feature type="domain" description="Schlafen AlbA-2" evidence="1">
    <location>
        <begin position="25"/>
        <end position="152"/>
    </location>
</feature>
<dbReference type="AlphaFoldDB" id="A0A7W4J221"/>
<accession>A0A7W4J221</accession>
<comment type="caution">
    <text evidence="2">The sequence shown here is derived from an EMBL/GenBank/DDBJ whole genome shotgun (WGS) entry which is preliminary data.</text>
</comment>
<dbReference type="Proteomes" id="UP000577891">
    <property type="component" value="Unassembled WGS sequence"/>
</dbReference>
<sequence>MLRDVPFENIREENIIFLIENSTTEDLYIEFKSETYGTNDEAKRELLADVSAFANAQGGDLLLGVGAEAGQANALPGIGMIDADKEILRLESIIRDGLEPRVAGIRSRALRLASGEQIIVIRIPASMIAPHRSVASKGGRFYRRNSAGKYEMDIQELRETFTGGEHLADRLTGIHEIAVAAAKGRNMPFSIGTLPAAVLSLTPLDYFRQTRDVELDEFNSQQPYLRRPSPTSWMTTLEGTLIHGLPTENGVSMVEGYAHTHRSGRIEAAWRLGGPSQTSSESEARLVFANYFEGGLCDQAMTAANRLTQMGISGPWVVAVTILNIRGYDLQRDHFNGTTAYRDEAALPSLRLERISAETLTPIFNTFWRLFGHKRPNR</sequence>
<keyword evidence="2" id="KW-0547">Nucleotide-binding</keyword>
<dbReference type="GO" id="GO:0005524">
    <property type="term" value="F:ATP binding"/>
    <property type="evidence" value="ECO:0007669"/>
    <property type="project" value="UniProtKB-KW"/>
</dbReference>
<dbReference type="PANTHER" id="PTHR30595:SF6">
    <property type="entry name" value="SCHLAFEN ALBA-2 DOMAIN-CONTAINING PROTEIN"/>
    <property type="match status" value="1"/>
</dbReference>
<dbReference type="EMBL" id="JABEQE010000013">
    <property type="protein sequence ID" value="MBB2173266.1"/>
    <property type="molecule type" value="Genomic_DNA"/>
</dbReference>
<proteinExistence type="predicted"/>
<dbReference type="Pfam" id="PF04326">
    <property type="entry name" value="SLFN_AlbA_2"/>
    <property type="match status" value="1"/>
</dbReference>
<dbReference type="InterPro" id="IPR038461">
    <property type="entry name" value="Schlafen_AlbA_2_dom_sf"/>
</dbReference>
<gene>
    <name evidence="2" type="ORF">HLH35_14255</name>
</gene>